<protein>
    <recommendedName>
        <fullName evidence="6">Disease resistance N-terminal domain-containing protein</fullName>
    </recommendedName>
</protein>
<dbReference type="Gene3D" id="1.20.5.4130">
    <property type="match status" value="1"/>
</dbReference>
<evidence type="ECO:0000313" key="7">
    <source>
        <dbReference type="EMBL" id="OAY83033.1"/>
    </source>
</evidence>
<gene>
    <name evidence="7" type="ORF">ACMD2_20645</name>
</gene>
<feature type="non-terminal residue" evidence="7">
    <location>
        <position position="1"/>
    </location>
</feature>
<evidence type="ECO:0000256" key="2">
    <source>
        <dbReference type="ARBA" id="ARBA00022614"/>
    </source>
</evidence>
<dbReference type="Pfam" id="PF18052">
    <property type="entry name" value="Rx_N"/>
    <property type="match status" value="1"/>
</dbReference>
<dbReference type="Proteomes" id="UP000092600">
    <property type="component" value="Unassembled WGS sequence"/>
</dbReference>
<name>A0A199W1E2_ANACO</name>
<organism evidence="7 8">
    <name type="scientific">Ananas comosus</name>
    <name type="common">Pineapple</name>
    <name type="synonym">Ananas ananas</name>
    <dbReference type="NCBI Taxonomy" id="4615"/>
    <lineage>
        <taxon>Eukaryota</taxon>
        <taxon>Viridiplantae</taxon>
        <taxon>Streptophyta</taxon>
        <taxon>Embryophyta</taxon>
        <taxon>Tracheophyta</taxon>
        <taxon>Spermatophyta</taxon>
        <taxon>Magnoliopsida</taxon>
        <taxon>Liliopsida</taxon>
        <taxon>Poales</taxon>
        <taxon>Bromeliaceae</taxon>
        <taxon>Bromelioideae</taxon>
        <taxon>Ananas</taxon>
    </lineage>
</organism>
<accession>A0A199W1E2</accession>
<comment type="similarity">
    <text evidence="1">Belongs to the disease resistance NB-LRR family.</text>
</comment>
<reference evidence="7 8" key="1">
    <citation type="journal article" date="2016" name="DNA Res.">
        <title>The draft genome of MD-2 pineapple using hybrid error correction of long reads.</title>
        <authorList>
            <person name="Redwan R.M."/>
            <person name="Saidin A."/>
            <person name="Kumar S.V."/>
        </authorList>
    </citation>
    <scope>NUCLEOTIDE SEQUENCE [LARGE SCALE GENOMIC DNA]</scope>
    <source>
        <strain evidence="8">cv. MD2</strain>
        <tissue evidence="7">Leaf</tissue>
    </source>
</reference>
<evidence type="ECO:0000313" key="8">
    <source>
        <dbReference type="Proteomes" id="UP000092600"/>
    </source>
</evidence>
<evidence type="ECO:0000256" key="3">
    <source>
        <dbReference type="ARBA" id="ARBA00022737"/>
    </source>
</evidence>
<keyword evidence="5" id="KW-0611">Plant defense</keyword>
<evidence type="ECO:0000256" key="4">
    <source>
        <dbReference type="ARBA" id="ARBA00022741"/>
    </source>
</evidence>
<keyword evidence="3" id="KW-0677">Repeat</keyword>
<comment type="caution">
    <text evidence="7">The sequence shown here is derived from an EMBL/GenBank/DDBJ whole genome shotgun (WGS) entry which is preliminary data.</text>
</comment>
<dbReference type="AlphaFoldDB" id="A0A199W1E2"/>
<evidence type="ECO:0000256" key="5">
    <source>
        <dbReference type="ARBA" id="ARBA00022821"/>
    </source>
</evidence>
<dbReference type="InterPro" id="IPR041118">
    <property type="entry name" value="Rx_N"/>
</dbReference>
<evidence type="ECO:0000259" key="6">
    <source>
        <dbReference type="Pfam" id="PF18052"/>
    </source>
</evidence>
<dbReference type="GO" id="GO:0000166">
    <property type="term" value="F:nucleotide binding"/>
    <property type="evidence" value="ECO:0007669"/>
    <property type="project" value="UniProtKB-KW"/>
</dbReference>
<evidence type="ECO:0000256" key="1">
    <source>
        <dbReference type="ARBA" id="ARBA00008894"/>
    </source>
</evidence>
<feature type="domain" description="Disease resistance N-terminal" evidence="6">
    <location>
        <begin position="7"/>
        <end position="60"/>
    </location>
</feature>
<sequence length="126" mass="14533">LALPQIQTILTAVEEAASIAEQNEALDAWLWQLRDAVENAEDVLDELEYYELKKTIKDRDDKVRGILYKCKKKFDRFVDRKFSNDTLKRLREAVKGLDMVVAGMGPLVQLVTGLYVRCSDETRRRA</sequence>
<proteinExistence type="inferred from homology"/>
<keyword evidence="2" id="KW-0433">Leucine-rich repeat</keyword>
<dbReference type="GO" id="GO:0006952">
    <property type="term" value="P:defense response"/>
    <property type="evidence" value="ECO:0007669"/>
    <property type="project" value="UniProtKB-KW"/>
</dbReference>
<keyword evidence="4" id="KW-0547">Nucleotide-binding</keyword>
<dbReference type="EMBL" id="LSRQ01000407">
    <property type="protein sequence ID" value="OAY83033.1"/>
    <property type="molecule type" value="Genomic_DNA"/>
</dbReference>